<dbReference type="Proteomes" id="UP000178104">
    <property type="component" value="Unassembled WGS sequence"/>
</dbReference>
<accession>A0A1F6XMJ2</accession>
<evidence type="ECO:0000256" key="3">
    <source>
        <dbReference type="ARBA" id="ARBA00035497"/>
    </source>
</evidence>
<dbReference type="GO" id="GO:0005840">
    <property type="term" value="C:ribosome"/>
    <property type="evidence" value="ECO:0007669"/>
    <property type="project" value="UniProtKB-KW"/>
</dbReference>
<feature type="compositionally biased region" description="Basic residues" evidence="4">
    <location>
        <begin position="1"/>
        <end position="14"/>
    </location>
</feature>
<keyword evidence="2" id="KW-0687">Ribonucleoprotein</keyword>
<proteinExistence type="predicted"/>
<dbReference type="SUPFAM" id="SSF52080">
    <property type="entry name" value="Ribosomal proteins L15p and L18e"/>
    <property type="match status" value="1"/>
</dbReference>
<keyword evidence="1" id="KW-0689">Ribosomal protein</keyword>
<sequence length="100" mass="11410">MQIHNLKRIHKNKKDRIVGRGGKHAKTSGRGGKGQTARSGNKRRPELRDIIKRLPKNRGYQFKSIQSDFILPSDKPALKGEKFSEIRKRLGIKGNKIVIK</sequence>
<reference evidence="5 6" key="1">
    <citation type="journal article" date="2016" name="Nat. Commun.">
        <title>Thousands of microbial genomes shed light on interconnected biogeochemical processes in an aquifer system.</title>
        <authorList>
            <person name="Anantharaman K."/>
            <person name="Brown C.T."/>
            <person name="Hug L.A."/>
            <person name="Sharon I."/>
            <person name="Castelle C.J."/>
            <person name="Probst A.J."/>
            <person name="Thomas B.C."/>
            <person name="Singh A."/>
            <person name="Wilkins M.J."/>
            <person name="Karaoz U."/>
            <person name="Brodie E.L."/>
            <person name="Williams K.H."/>
            <person name="Hubbard S.S."/>
            <person name="Banfield J.F."/>
        </authorList>
    </citation>
    <scope>NUCLEOTIDE SEQUENCE [LARGE SCALE GENOMIC DNA]</scope>
</reference>
<evidence type="ECO:0000256" key="1">
    <source>
        <dbReference type="ARBA" id="ARBA00022980"/>
    </source>
</evidence>
<name>A0A1F6XMJ2_9BACT</name>
<gene>
    <name evidence="5" type="ORF">A2917_02450</name>
</gene>
<evidence type="ECO:0000313" key="6">
    <source>
        <dbReference type="Proteomes" id="UP000178104"/>
    </source>
</evidence>
<protein>
    <recommendedName>
        <fullName evidence="3">50S ribosomal protein L15</fullName>
    </recommendedName>
</protein>
<evidence type="ECO:0000256" key="2">
    <source>
        <dbReference type="ARBA" id="ARBA00023274"/>
    </source>
</evidence>
<dbReference type="STRING" id="1801780.A2917_02450"/>
<evidence type="ECO:0000313" key="5">
    <source>
        <dbReference type="EMBL" id="OGI95400.1"/>
    </source>
</evidence>
<evidence type="ECO:0000256" key="4">
    <source>
        <dbReference type="SAM" id="MobiDB-lite"/>
    </source>
</evidence>
<dbReference type="AlphaFoldDB" id="A0A1F6XMJ2"/>
<dbReference type="GO" id="GO:1990904">
    <property type="term" value="C:ribonucleoprotein complex"/>
    <property type="evidence" value="ECO:0007669"/>
    <property type="project" value="UniProtKB-KW"/>
</dbReference>
<dbReference type="EMBL" id="MFVE01000005">
    <property type="protein sequence ID" value="OGI95400.1"/>
    <property type="molecule type" value="Genomic_DNA"/>
</dbReference>
<comment type="caution">
    <text evidence="5">The sequence shown here is derived from an EMBL/GenBank/DDBJ whole genome shotgun (WGS) entry which is preliminary data.</text>
</comment>
<organism evidence="5 6">
    <name type="scientific">Candidatus Nomurabacteria bacterium RIFCSPLOWO2_01_FULL_42_17</name>
    <dbReference type="NCBI Taxonomy" id="1801780"/>
    <lineage>
        <taxon>Bacteria</taxon>
        <taxon>Candidatus Nomuraibacteriota</taxon>
    </lineage>
</organism>
<feature type="region of interest" description="Disordered" evidence="4">
    <location>
        <begin position="1"/>
        <end position="47"/>
    </location>
</feature>
<dbReference type="InterPro" id="IPR036227">
    <property type="entry name" value="Ribosomal_uL15/eL18_sf"/>
</dbReference>